<dbReference type="Gene3D" id="3.40.50.1820">
    <property type="entry name" value="alpha/beta hydrolase"/>
    <property type="match status" value="1"/>
</dbReference>
<reference evidence="2 3" key="1">
    <citation type="submission" date="2022-01" db="EMBL/GenBank/DDBJ databases">
        <title>Whole genome-based taxonomy of the Shewanellaceae.</title>
        <authorList>
            <person name="Martin-Rodriguez A.J."/>
        </authorList>
    </citation>
    <scope>NUCLEOTIDE SEQUENCE [LARGE SCALE GENOMIC DNA]</scope>
    <source>
        <strain evidence="2 3">JCM 17801</strain>
    </source>
</reference>
<evidence type="ECO:0000259" key="1">
    <source>
        <dbReference type="Pfam" id="PF00561"/>
    </source>
</evidence>
<keyword evidence="2" id="KW-0378">Hydrolase</keyword>
<dbReference type="GO" id="GO:0016787">
    <property type="term" value="F:hydrolase activity"/>
    <property type="evidence" value="ECO:0007669"/>
    <property type="project" value="UniProtKB-KW"/>
</dbReference>
<sequence length="289" mass="33102">MTIPLAHLSLSAIRYGFDGKPIILACHGWLDNLNSFIPLADEFLRSDLAKHFQLITFDWPGHGLSSHRPGCYPLHWVDYVYDLDAIVNYLIPDPNHKIILLGHSLGGIVASAYNASFPERITQLILIEALSPLFEDVNRNASRLNRSFKQHRHLFNKPESNITKGYASVDVVVKARQQLTGMDEQWCRIISTRNLQFIDGLYYWRSDPRLKLDSAYRMTFEQVDALMSQSETPTLLVLGHAGFKQLKLTQQQASIWFKRLQWQEIEGDHHLHMGNAAGLINLIRAFILK</sequence>
<feature type="domain" description="AB hydrolase-1" evidence="1">
    <location>
        <begin position="21"/>
        <end position="133"/>
    </location>
</feature>
<dbReference type="Pfam" id="PF00561">
    <property type="entry name" value="Abhydrolase_1"/>
    <property type="match status" value="1"/>
</dbReference>
<dbReference type="PANTHER" id="PTHR43798">
    <property type="entry name" value="MONOACYLGLYCEROL LIPASE"/>
    <property type="match status" value="1"/>
</dbReference>
<dbReference type="PANTHER" id="PTHR43798:SF33">
    <property type="entry name" value="HYDROLASE, PUTATIVE (AFU_ORTHOLOGUE AFUA_2G14860)-RELATED"/>
    <property type="match status" value="1"/>
</dbReference>
<dbReference type="InterPro" id="IPR029058">
    <property type="entry name" value="AB_hydrolase_fold"/>
</dbReference>
<evidence type="ECO:0000313" key="3">
    <source>
        <dbReference type="Proteomes" id="UP001203212"/>
    </source>
</evidence>
<keyword evidence="3" id="KW-1185">Reference proteome</keyword>
<name>A0ABT0KWA9_9GAMM</name>
<dbReference type="PRINTS" id="PR00111">
    <property type="entry name" value="ABHYDROLASE"/>
</dbReference>
<dbReference type="SUPFAM" id="SSF53474">
    <property type="entry name" value="alpha/beta-Hydrolases"/>
    <property type="match status" value="1"/>
</dbReference>
<protein>
    <submittedName>
        <fullName evidence="2">Alpha/beta hydrolase</fullName>
    </submittedName>
</protein>
<dbReference type="RefSeq" id="WP_229778164.1">
    <property type="nucleotide sequence ID" value="NZ_BMOT01000001.1"/>
</dbReference>
<dbReference type="Proteomes" id="UP001203212">
    <property type="component" value="Unassembled WGS sequence"/>
</dbReference>
<gene>
    <name evidence="2" type="ORF">L2689_00620</name>
</gene>
<dbReference type="InterPro" id="IPR050266">
    <property type="entry name" value="AB_hydrolase_sf"/>
</dbReference>
<accession>A0ABT0KWA9</accession>
<dbReference type="InterPro" id="IPR000073">
    <property type="entry name" value="AB_hydrolase_1"/>
</dbReference>
<organism evidence="2 3">
    <name type="scientific">Shewanella aestuarii</name>
    <dbReference type="NCBI Taxonomy" id="1028752"/>
    <lineage>
        <taxon>Bacteria</taxon>
        <taxon>Pseudomonadati</taxon>
        <taxon>Pseudomonadota</taxon>
        <taxon>Gammaproteobacteria</taxon>
        <taxon>Alteromonadales</taxon>
        <taxon>Shewanellaceae</taxon>
        <taxon>Shewanella</taxon>
    </lineage>
</organism>
<evidence type="ECO:0000313" key="2">
    <source>
        <dbReference type="EMBL" id="MCL1115748.1"/>
    </source>
</evidence>
<proteinExistence type="predicted"/>
<dbReference type="EMBL" id="JAKILK010000001">
    <property type="protein sequence ID" value="MCL1115748.1"/>
    <property type="molecule type" value="Genomic_DNA"/>
</dbReference>
<comment type="caution">
    <text evidence="2">The sequence shown here is derived from an EMBL/GenBank/DDBJ whole genome shotgun (WGS) entry which is preliminary data.</text>
</comment>